<gene>
    <name evidence="15" type="ORF">G7K_6213-t1</name>
</gene>
<comment type="caution">
    <text evidence="15">The sequence shown here is derived from an EMBL/GenBank/DDBJ whole genome shotgun (WGS) entry which is preliminary data.</text>
</comment>
<evidence type="ECO:0000256" key="4">
    <source>
        <dbReference type="ARBA" id="ARBA00022490"/>
    </source>
</evidence>
<evidence type="ECO:0000256" key="6">
    <source>
        <dbReference type="ARBA" id="ARBA00022553"/>
    </source>
</evidence>
<evidence type="ECO:0000256" key="1">
    <source>
        <dbReference type="ARBA" id="ARBA00004123"/>
    </source>
</evidence>
<feature type="compositionally biased region" description="Basic and acidic residues" evidence="12">
    <location>
        <begin position="297"/>
        <end position="309"/>
    </location>
</feature>
<evidence type="ECO:0000313" key="16">
    <source>
        <dbReference type="Proteomes" id="UP000033140"/>
    </source>
</evidence>
<dbReference type="Gene3D" id="2.30.30.1020">
    <property type="entry name" value="CCR4-NOT complex subunit 2/3/5, C-terminal domain"/>
    <property type="match status" value="1"/>
</dbReference>
<protein>
    <recommendedName>
        <fullName evidence="10">General negative regulator of transcription subunit</fullName>
    </recommendedName>
</protein>
<dbReference type="Pfam" id="PF04153">
    <property type="entry name" value="NOT2_3_5_C"/>
    <property type="match status" value="1"/>
</dbReference>
<name>A0A0E9NQH3_SAICN</name>
<keyword evidence="9 10" id="KW-0539">Nucleus</keyword>
<evidence type="ECO:0000313" key="15">
    <source>
        <dbReference type="EMBL" id="GAO52127.1"/>
    </source>
</evidence>
<comment type="function">
    <text evidence="10">Acts as component of the CCR4-NOT core complex, which in the nucleus seems to be a general transcription factor, and in the cytoplasm the major mRNA deadenylase involved in mRNA turnover. The NOT protein subcomplex negatively regulates the basal and activated transcription of many genes. Preferentially affects TC-type TATA element-dependent transcription. Could directly or indirectly inhibit component(s) of the general transcription machinery.</text>
</comment>
<feature type="compositionally biased region" description="Low complexity" evidence="12">
    <location>
        <begin position="462"/>
        <end position="476"/>
    </location>
</feature>
<evidence type="ECO:0000256" key="2">
    <source>
        <dbReference type="ARBA" id="ARBA00004496"/>
    </source>
</evidence>
<dbReference type="InterPro" id="IPR012270">
    <property type="entry name" value="CCR4-NOT_su3/5"/>
</dbReference>
<keyword evidence="6" id="KW-0597">Phosphoprotein</keyword>
<dbReference type="InterPro" id="IPR038635">
    <property type="entry name" value="CCR4-NOT_su2/3/5_C_sf"/>
</dbReference>
<reference evidence="15 16" key="3">
    <citation type="journal article" date="2015" name="Genome Announc.">
        <title>Draft Genome Sequence of the Archiascomycetous Yeast Saitoella complicata.</title>
        <authorList>
            <person name="Yamauchi K."/>
            <person name="Kondo S."/>
            <person name="Hamamoto M."/>
            <person name="Takahashi Y."/>
            <person name="Ogura Y."/>
            <person name="Hayashi T."/>
            <person name="Nishida H."/>
        </authorList>
    </citation>
    <scope>NUCLEOTIDE SEQUENCE [LARGE SCALE GENOMIC DNA]</scope>
    <source>
        <strain evidence="15 16">NRRL Y-17804</strain>
    </source>
</reference>
<evidence type="ECO:0000256" key="9">
    <source>
        <dbReference type="ARBA" id="ARBA00023242"/>
    </source>
</evidence>
<feature type="region of interest" description="Disordered" evidence="12">
    <location>
        <begin position="286"/>
        <end position="351"/>
    </location>
</feature>
<evidence type="ECO:0000259" key="13">
    <source>
        <dbReference type="Pfam" id="PF04065"/>
    </source>
</evidence>
<feature type="compositionally biased region" description="Pro residues" evidence="12">
    <location>
        <begin position="339"/>
        <end position="351"/>
    </location>
</feature>
<evidence type="ECO:0000259" key="14">
    <source>
        <dbReference type="Pfam" id="PF04153"/>
    </source>
</evidence>
<dbReference type="Pfam" id="PF04065">
    <property type="entry name" value="Not3"/>
    <property type="match status" value="1"/>
</dbReference>
<dbReference type="GO" id="GO:0005634">
    <property type="term" value="C:nucleus"/>
    <property type="evidence" value="ECO:0007669"/>
    <property type="project" value="UniProtKB-SubCell"/>
</dbReference>
<evidence type="ECO:0000256" key="12">
    <source>
        <dbReference type="SAM" id="MobiDB-lite"/>
    </source>
</evidence>
<proteinExistence type="inferred from homology"/>
<keyword evidence="5 10" id="KW-0678">Repressor</keyword>
<keyword evidence="4 10" id="KW-0963">Cytoplasm</keyword>
<feature type="domain" description="NOT2/NOT3/NOT5 C-terminal" evidence="14">
    <location>
        <begin position="550"/>
        <end position="677"/>
    </location>
</feature>
<keyword evidence="10" id="KW-0010">Activator</keyword>
<dbReference type="EMBL" id="BACD03000060">
    <property type="protein sequence ID" value="GAO52127.1"/>
    <property type="molecule type" value="Genomic_DNA"/>
</dbReference>
<feature type="region of interest" description="Disordered" evidence="12">
    <location>
        <begin position="402"/>
        <end position="501"/>
    </location>
</feature>
<dbReference type="InterPro" id="IPR007282">
    <property type="entry name" value="NOT2/3/5_C"/>
</dbReference>
<organism evidence="15 16">
    <name type="scientific">Saitoella complicata (strain BCRC 22490 / CBS 7301 / JCM 7358 / NBRC 10748 / NRRL Y-17804)</name>
    <dbReference type="NCBI Taxonomy" id="698492"/>
    <lineage>
        <taxon>Eukaryota</taxon>
        <taxon>Fungi</taxon>
        <taxon>Dikarya</taxon>
        <taxon>Ascomycota</taxon>
        <taxon>Taphrinomycotina</taxon>
        <taxon>Taphrinomycotina incertae sedis</taxon>
        <taxon>Saitoella</taxon>
    </lineage>
</organism>
<evidence type="ECO:0000256" key="11">
    <source>
        <dbReference type="SAM" id="Coils"/>
    </source>
</evidence>
<comment type="similarity">
    <text evidence="3 10">Belongs to the CNOT2/3/5 family.</text>
</comment>
<dbReference type="FunFam" id="2.30.30.1020:FF:000006">
    <property type="entry name" value="CCR4-NOT transcription complex, subunit 3"/>
    <property type="match status" value="1"/>
</dbReference>
<dbReference type="OMA" id="YKPQTPY"/>
<evidence type="ECO:0000256" key="7">
    <source>
        <dbReference type="ARBA" id="ARBA00023015"/>
    </source>
</evidence>
<feature type="coiled-coil region" evidence="11">
    <location>
        <begin position="169"/>
        <end position="203"/>
    </location>
</feature>
<dbReference type="InterPro" id="IPR040168">
    <property type="entry name" value="Not2/3/5"/>
</dbReference>
<keyword evidence="11" id="KW-0175">Coiled coil</keyword>
<keyword evidence="8 10" id="KW-0804">Transcription</keyword>
<dbReference type="PANTHER" id="PTHR23326">
    <property type="entry name" value="CCR4 NOT-RELATED"/>
    <property type="match status" value="1"/>
</dbReference>
<reference evidence="15 16" key="1">
    <citation type="journal article" date="2011" name="J. Gen. Appl. Microbiol.">
        <title>Draft genome sequencing of the enigmatic yeast Saitoella complicata.</title>
        <authorList>
            <person name="Nishida H."/>
            <person name="Hamamoto M."/>
            <person name="Sugiyama J."/>
        </authorList>
    </citation>
    <scope>NUCLEOTIDE SEQUENCE [LARGE SCALE GENOMIC DNA]</scope>
    <source>
        <strain evidence="15 16">NRRL Y-17804</strain>
    </source>
</reference>
<sequence length="687" mass="76529">MAEASPVLPIGLASRPRAWRCCSRTPGEHRLQLHHQRKEGVHRFTMSARKLQAEIDKVFKRIAEGVAVFEGIYEKLMTSQNPAQKDKLESDLKKEIKKLQRLRDQVKTWAASNEIKDKKPLLEQRRLIETQMEKFKAVEKDLKTKAFSKEGLSAAAKLDPKEQQKMETCTWLSNLVDELERQIEQLEAESETLQVGAKKSKRDSSKNERLGEVDHLIERHKWHQGKIELILRGLENGNLAVDEVLDLKDDIDYYVESNQDVDFAEDEHIYDELTLDEEMYNALDREDESDVDLLDDEPVRSPVKEDRPEPPTPAKSKPADAQPPTPVRKSSVPVAAKAPTPPTPAPVTAPAPAPALLPAATISVVPAKQAQPAPIGPQPTQPVVNTPTLKYASAAAAAAAAEAARGPGIQPLPPPPGLRRTGTNTPAPSTPVPGTPVASTPELPHSKPASSHGLPSAPPSAPASAPVEEPAPVQEVMPEESELAPSTANGTEPSMEENVSPVSPPEFNAAEVAANLPPGLQDLIASFQAARARSVAPPPITSVYQLLETSLTYVPDALDAQRPKHYTPENPYPTPSYYPQVPSPIFEEPMLFEKIDIDTLFYVFYYQQGAYQQYLAARELKRQSWRFHKKYLTWFQRHEEPKVITDEYESGTYRYFDFEGAWVQRKKPEFKFLYQHLEDEDKAVSPQ</sequence>
<dbReference type="GO" id="GO:0000932">
    <property type="term" value="C:P-body"/>
    <property type="evidence" value="ECO:0007669"/>
    <property type="project" value="UniProtKB-UniRule"/>
</dbReference>
<dbReference type="STRING" id="698492.A0A0E9NQH3"/>
<comment type="subcellular location">
    <subcellularLocation>
        <location evidence="2 10">Cytoplasm</location>
    </subcellularLocation>
    <subcellularLocation>
        <location evidence="1 10">Nucleus</location>
    </subcellularLocation>
</comment>
<dbReference type="AlphaFoldDB" id="A0A0E9NQH3"/>
<accession>A0A0E9NQH3</accession>
<keyword evidence="16" id="KW-1185">Reference proteome</keyword>
<feature type="domain" description="CCR4-Not complex component Not N-terminal" evidence="13">
    <location>
        <begin position="48"/>
        <end position="276"/>
    </location>
</feature>
<dbReference type="InterPro" id="IPR007207">
    <property type="entry name" value="Not_N"/>
</dbReference>
<evidence type="ECO:0000256" key="8">
    <source>
        <dbReference type="ARBA" id="ARBA00023163"/>
    </source>
</evidence>
<dbReference type="GO" id="GO:0000289">
    <property type="term" value="P:nuclear-transcribed mRNA poly(A) tail shortening"/>
    <property type="evidence" value="ECO:0007669"/>
    <property type="project" value="UniProtKB-ARBA"/>
</dbReference>
<keyword evidence="7 10" id="KW-0805">Transcription regulation</keyword>
<dbReference type="PIRSF" id="PIRSF005290">
    <property type="entry name" value="NOT_su_3_5"/>
    <property type="match status" value="1"/>
</dbReference>
<evidence type="ECO:0000256" key="3">
    <source>
        <dbReference type="ARBA" id="ARBA00007682"/>
    </source>
</evidence>
<dbReference type="Proteomes" id="UP000033140">
    <property type="component" value="Unassembled WGS sequence"/>
</dbReference>
<reference evidence="15 16" key="2">
    <citation type="journal article" date="2014" name="J. Gen. Appl. Microbiol.">
        <title>The early diverging ascomycetous budding yeast Saitoella complicata has three histone deacetylases belonging to the Clr6, Hos2, and Rpd3 lineages.</title>
        <authorList>
            <person name="Nishida H."/>
            <person name="Matsumoto T."/>
            <person name="Kondo S."/>
            <person name="Hamamoto M."/>
            <person name="Yoshikawa H."/>
        </authorList>
    </citation>
    <scope>NUCLEOTIDE SEQUENCE [LARGE SCALE GENOMIC DNA]</scope>
    <source>
        <strain evidence="15 16">NRRL Y-17804</strain>
    </source>
</reference>
<evidence type="ECO:0000256" key="10">
    <source>
        <dbReference type="PIRNR" id="PIRNR005290"/>
    </source>
</evidence>
<evidence type="ECO:0000256" key="5">
    <source>
        <dbReference type="ARBA" id="ARBA00022491"/>
    </source>
</evidence>
<dbReference type="GO" id="GO:0006355">
    <property type="term" value="P:regulation of DNA-templated transcription"/>
    <property type="evidence" value="ECO:0007669"/>
    <property type="project" value="InterPro"/>
</dbReference>
<dbReference type="GO" id="GO:0030015">
    <property type="term" value="C:CCR4-NOT core complex"/>
    <property type="evidence" value="ECO:0007669"/>
    <property type="project" value="UniProtKB-UniRule"/>
</dbReference>
<feature type="compositionally biased region" description="Acidic residues" evidence="12">
    <location>
        <begin position="286"/>
        <end position="296"/>
    </location>
</feature>